<dbReference type="EMBL" id="CM042014">
    <property type="protein sequence ID" value="KAI3724633.1"/>
    <property type="molecule type" value="Genomic_DNA"/>
</dbReference>
<gene>
    <name evidence="1" type="ORF">L2E82_36416</name>
</gene>
<name>A0ACB9BRF7_CICIN</name>
<comment type="caution">
    <text evidence="1">The sequence shown here is derived from an EMBL/GenBank/DDBJ whole genome shotgun (WGS) entry which is preliminary data.</text>
</comment>
<protein>
    <submittedName>
        <fullName evidence="1">Uncharacterized protein</fullName>
    </submittedName>
</protein>
<proteinExistence type="predicted"/>
<evidence type="ECO:0000313" key="1">
    <source>
        <dbReference type="EMBL" id="KAI3724633.1"/>
    </source>
</evidence>
<accession>A0ACB9BRF7</accession>
<keyword evidence="2" id="KW-1185">Reference proteome</keyword>
<reference evidence="2" key="1">
    <citation type="journal article" date="2022" name="Mol. Ecol. Resour.">
        <title>The genomes of chicory, endive, great burdock and yacon provide insights into Asteraceae palaeo-polyploidization history and plant inulin production.</title>
        <authorList>
            <person name="Fan W."/>
            <person name="Wang S."/>
            <person name="Wang H."/>
            <person name="Wang A."/>
            <person name="Jiang F."/>
            <person name="Liu H."/>
            <person name="Zhao H."/>
            <person name="Xu D."/>
            <person name="Zhang Y."/>
        </authorList>
    </citation>
    <scope>NUCLEOTIDE SEQUENCE [LARGE SCALE GENOMIC DNA]</scope>
    <source>
        <strain evidence="2">cv. Punajuju</strain>
    </source>
</reference>
<evidence type="ECO:0000313" key="2">
    <source>
        <dbReference type="Proteomes" id="UP001055811"/>
    </source>
</evidence>
<sequence length="71" mass="7596">MFHLQVASITSLESGLNGNVNAICLHKKSGIVVIPGLKGKWEKILIINDVIGAINSGSNRKLEISLVTLTK</sequence>
<dbReference type="Proteomes" id="UP001055811">
    <property type="component" value="Linkage Group LG06"/>
</dbReference>
<organism evidence="1 2">
    <name type="scientific">Cichorium intybus</name>
    <name type="common">Chicory</name>
    <dbReference type="NCBI Taxonomy" id="13427"/>
    <lineage>
        <taxon>Eukaryota</taxon>
        <taxon>Viridiplantae</taxon>
        <taxon>Streptophyta</taxon>
        <taxon>Embryophyta</taxon>
        <taxon>Tracheophyta</taxon>
        <taxon>Spermatophyta</taxon>
        <taxon>Magnoliopsida</taxon>
        <taxon>eudicotyledons</taxon>
        <taxon>Gunneridae</taxon>
        <taxon>Pentapetalae</taxon>
        <taxon>asterids</taxon>
        <taxon>campanulids</taxon>
        <taxon>Asterales</taxon>
        <taxon>Asteraceae</taxon>
        <taxon>Cichorioideae</taxon>
        <taxon>Cichorieae</taxon>
        <taxon>Cichoriinae</taxon>
        <taxon>Cichorium</taxon>
    </lineage>
</organism>
<reference evidence="1 2" key="2">
    <citation type="journal article" date="2022" name="Mol. Ecol. Resour.">
        <title>The genomes of chicory, endive, great burdock and yacon provide insights into Asteraceae paleo-polyploidization history and plant inulin production.</title>
        <authorList>
            <person name="Fan W."/>
            <person name="Wang S."/>
            <person name="Wang H."/>
            <person name="Wang A."/>
            <person name="Jiang F."/>
            <person name="Liu H."/>
            <person name="Zhao H."/>
            <person name="Xu D."/>
            <person name="Zhang Y."/>
        </authorList>
    </citation>
    <scope>NUCLEOTIDE SEQUENCE [LARGE SCALE GENOMIC DNA]</scope>
    <source>
        <strain evidence="2">cv. Punajuju</strain>
        <tissue evidence="1">Leaves</tissue>
    </source>
</reference>